<name>A0A1J5QPB8_9ZZZZ</name>
<reference evidence="1" key="1">
    <citation type="submission" date="2016-10" db="EMBL/GenBank/DDBJ databases">
        <title>Sequence of Gallionella enrichment culture.</title>
        <authorList>
            <person name="Poehlein A."/>
            <person name="Muehling M."/>
            <person name="Daniel R."/>
        </authorList>
    </citation>
    <scope>NUCLEOTIDE SEQUENCE</scope>
</reference>
<dbReference type="InterPro" id="IPR027417">
    <property type="entry name" value="P-loop_NTPase"/>
</dbReference>
<evidence type="ECO:0000313" key="1">
    <source>
        <dbReference type="EMBL" id="OIQ85414.1"/>
    </source>
</evidence>
<organism evidence="1">
    <name type="scientific">mine drainage metagenome</name>
    <dbReference type="NCBI Taxonomy" id="410659"/>
    <lineage>
        <taxon>unclassified sequences</taxon>
        <taxon>metagenomes</taxon>
        <taxon>ecological metagenomes</taxon>
    </lineage>
</organism>
<dbReference type="Gene3D" id="3.40.50.300">
    <property type="entry name" value="P-loop containing nucleotide triphosphate hydrolases"/>
    <property type="match status" value="1"/>
</dbReference>
<accession>A0A1J5QPB8</accession>
<evidence type="ECO:0008006" key="2">
    <source>
        <dbReference type="Google" id="ProtNLM"/>
    </source>
</evidence>
<protein>
    <recommendedName>
        <fullName evidence="2">Sulfotransferase domain-containing protein</fullName>
    </recommendedName>
</protein>
<sequence length="301" mass="33347">MKKCRKNRETEMNSPSEYANSGSFPDRRFIFTITTGRSGTNFLAELFASNLGDAQVYHEQRAHSDWGINCPDVSHLTTFNQLGSSSHLRAFWSQKLGRIRALDVRYFAETSHTLAKAGLVENLDLLRGAGVVHLIHLKRDIADTVISFTHRADFSTRGNMWLWYLDPGYPNALMNPEPFIGLGQIGFALWYVMEMRVRAEYYRLLLAGQADVVLHEVDMEQVTGAEGAAKLLADVGTTLMPAAVRMPGQVNANVGAGLETSVQQYIRDVVGSCTFDAAEVARARFDQGYRLAPAAETHSAA</sequence>
<dbReference type="EMBL" id="MLJW01000546">
    <property type="protein sequence ID" value="OIQ85414.1"/>
    <property type="molecule type" value="Genomic_DNA"/>
</dbReference>
<dbReference type="AlphaFoldDB" id="A0A1J5QPB8"/>
<gene>
    <name evidence="1" type="ORF">GALL_327500</name>
</gene>
<comment type="caution">
    <text evidence="1">The sequence shown here is derived from an EMBL/GenBank/DDBJ whole genome shotgun (WGS) entry which is preliminary data.</text>
</comment>
<dbReference type="SUPFAM" id="SSF52540">
    <property type="entry name" value="P-loop containing nucleoside triphosphate hydrolases"/>
    <property type="match status" value="1"/>
</dbReference>
<proteinExistence type="predicted"/>